<dbReference type="PROSITE" id="PS51819">
    <property type="entry name" value="VOC"/>
    <property type="match status" value="1"/>
</dbReference>
<evidence type="ECO:0000313" key="3">
    <source>
        <dbReference type="Proteomes" id="UP000321638"/>
    </source>
</evidence>
<dbReference type="PANTHER" id="PTHR33993">
    <property type="entry name" value="GLYOXALASE-RELATED"/>
    <property type="match status" value="1"/>
</dbReference>
<gene>
    <name evidence="2" type="ORF">FHP25_21910</name>
</gene>
<keyword evidence="3" id="KW-1185">Reference proteome</keyword>
<dbReference type="PANTHER" id="PTHR33993:SF1">
    <property type="entry name" value="GLYOXALASE FAMILY PROTEIN"/>
    <property type="match status" value="1"/>
</dbReference>
<organism evidence="2 3">
    <name type="scientific">Vineibacter terrae</name>
    <dbReference type="NCBI Taxonomy" id="2586908"/>
    <lineage>
        <taxon>Bacteria</taxon>
        <taxon>Pseudomonadati</taxon>
        <taxon>Pseudomonadota</taxon>
        <taxon>Alphaproteobacteria</taxon>
        <taxon>Hyphomicrobiales</taxon>
        <taxon>Vineibacter</taxon>
    </lineage>
</organism>
<dbReference type="InterPro" id="IPR029068">
    <property type="entry name" value="Glyas_Bleomycin-R_OHBP_Dase"/>
</dbReference>
<dbReference type="RefSeq" id="WP_147849109.1">
    <property type="nucleotide sequence ID" value="NZ_VDUZ01000026.1"/>
</dbReference>
<dbReference type="Pfam" id="PF00903">
    <property type="entry name" value="Glyoxalase"/>
    <property type="match status" value="1"/>
</dbReference>
<proteinExistence type="predicted"/>
<reference evidence="2 3" key="1">
    <citation type="submission" date="2019-06" db="EMBL/GenBank/DDBJ databases">
        <title>New taxonomy in bacterial strain CC-CFT640, isolated from vineyard.</title>
        <authorList>
            <person name="Lin S.-Y."/>
            <person name="Tsai C.-F."/>
            <person name="Young C.-C."/>
        </authorList>
    </citation>
    <scope>NUCLEOTIDE SEQUENCE [LARGE SCALE GENOMIC DNA]</scope>
    <source>
        <strain evidence="2 3">CC-CFT640</strain>
    </source>
</reference>
<sequence length="123" mass="13286">MAMSGNNHRIDYVEFSVGDISRSGRFYGKAFGWSFKDYGPGYCEFSDGRLTGGFALRADGDPGGGIKGGGPLVILYASDLAEAQRRIEEAGGSIVKPAYSFPGGRRFHFSDPDGYELAVWSNK</sequence>
<dbReference type="InterPro" id="IPR037523">
    <property type="entry name" value="VOC_core"/>
</dbReference>
<evidence type="ECO:0000259" key="1">
    <source>
        <dbReference type="PROSITE" id="PS51819"/>
    </source>
</evidence>
<evidence type="ECO:0000313" key="2">
    <source>
        <dbReference type="EMBL" id="TXL73339.1"/>
    </source>
</evidence>
<name>A0A5C8PI18_9HYPH</name>
<comment type="caution">
    <text evidence="2">The sequence shown here is derived from an EMBL/GenBank/DDBJ whole genome shotgun (WGS) entry which is preliminary data.</text>
</comment>
<dbReference type="Proteomes" id="UP000321638">
    <property type="component" value="Unassembled WGS sequence"/>
</dbReference>
<dbReference type="AlphaFoldDB" id="A0A5C8PI18"/>
<feature type="domain" description="VOC" evidence="1">
    <location>
        <begin position="9"/>
        <end position="122"/>
    </location>
</feature>
<dbReference type="Gene3D" id="3.10.180.10">
    <property type="entry name" value="2,3-Dihydroxybiphenyl 1,2-Dioxygenase, domain 1"/>
    <property type="match status" value="1"/>
</dbReference>
<accession>A0A5C8PI18</accession>
<dbReference type="InterPro" id="IPR052164">
    <property type="entry name" value="Anthracycline_SecMetBiosynth"/>
</dbReference>
<dbReference type="CDD" id="cd07247">
    <property type="entry name" value="SgaA_N_like"/>
    <property type="match status" value="1"/>
</dbReference>
<dbReference type="EMBL" id="VDUZ01000026">
    <property type="protein sequence ID" value="TXL73339.1"/>
    <property type="molecule type" value="Genomic_DNA"/>
</dbReference>
<dbReference type="InterPro" id="IPR004360">
    <property type="entry name" value="Glyas_Fos-R_dOase_dom"/>
</dbReference>
<dbReference type="OrthoDB" id="9798430at2"/>
<protein>
    <submittedName>
        <fullName evidence="2">VOC family protein</fullName>
    </submittedName>
</protein>
<dbReference type="SUPFAM" id="SSF54593">
    <property type="entry name" value="Glyoxalase/Bleomycin resistance protein/Dihydroxybiphenyl dioxygenase"/>
    <property type="match status" value="1"/>
</dbReference>